<comment type="similarity">
    <text evidence="2 3">Belongs to the NrdI family.</text>
</comment>
<evidence type="ECO:0000256" key="2">
    <source>
        <dbReference type="ARBA" id="ARBA00009942"/>
    </source>
</evidence>
<accession>A0A2K8NUG9</accession>
<dbReference type="Proteomes" id="UP000232063">
    <property type="component" value="Chromosome"/>
</dbReference>
<dbReference type="RefSeq" id="WP_025734338.1">
    <property type="nucleotide sequence ID" value="NZ_CP024963.1"/>
</dbReference>
<dbReference type="KEGG" id="elj:ELUMI_v1c04620"/>
<dbReference type="OrthoDB" id="350535at2"/>
<reference evidence="4 5" key="1">
    <citation type="submission" date="2017-11" db="EMBL/GenBank/DDBJ databases">
        <title>Genome sequence of Entomoplasma luminosum PIMN-1 (ATCC 49195).</title>
        <authorList>
            <person name="Lo W.-S."/>
            <person name="Gasparich G.E."/>
            <person name="Kuo C.-H."/>
        </authorList>
    </citation>
    <scope>NUCLEOTIDE SEQUENCE [LARGE SCALE GENOMIC DNA]</scope>
    <source>
        <strain evidence="4 5">PIMN-1</strain>
    </source>
</reference>
<gene>
    <name evidence="3 4" type="primary">nrdI</name>
    <name evidence="4" type="ORF">ELUMI_v1c04620</name>
</gene>
<evidence type="ECO:0000313" key="5">
    <source>
        <dbReference type="Proteomes" id="UP000232063"/>
    </source>
</evidence>
<name>A0A2K8NUG9_9MOLU</name>
<protein>
    <recommendedName>
        <fullName evidence="3">Protein NrdI</fullName>
    </recommendedName>
</protein>
<dbReference type="Gene3D" id="3.40.50.360">
    <property type="match status" value="1"/>
</dbReference>
<proteinExistence type="inferred from homology"/>
<comment type="function">
    <text evidence="1 3">Probably involved in ribonucleotide reductase function.</text>
</comment>
<sequence>MHKDIIKINNADIIKPIGEICVVYFSSTSNNTHKFIQKLGFTNFRIPTEIDQTISVNQDYVLFSPTYSGGGEFTSGAVPKQVINFLNKKENRESCRGVIASGNTNFGDTFAIAGPILSKKLNVPLLYQFELLGTTKDVEQIQKILINFWNQEPEKKRIN</sequence>
<dbReference type="HAMAP" id="MF_00128">
    <property type="entry name" value="NrdI"/>
    <property type="match status" value="1"/>
</dbReference>
<dbReference type="PANTHER" id="PTHR37297">
    <property type="entry name" value="PROTEIN NRDI"/>
    <property type="match status" value="1"/>
</dbReference>
<organism evidence="4 5">
    <name type="scientific">Williamsoniiplasma luminosum</name>
    <dbReference type="NCBI Taxonomy" id="214888"/>
    <lineage>
        <taxon>Bacteria</taxon>
        <taxon>Bacillati</taxon>
        <taxon>Mycoplasmatota</taxon>
        <taxon>Mollicutes</taxon>
        <taxon>Entomoplasmatales</taxon>
        <taxon>Williamsoniiplasma</taxon>
    </lineage>
</organism>
<dbReference type="EMBL" id="CP024963">
    <property type="protein sequence ID" value="ATZ17186.1"/>
    <property type="molecule type" value="Genomic_DNA"/>
</dbReference>
<dbReference type="InterPro" id="IPR004465">
    <property type="entry name" value="RNR_NrdI"/>
</dbReference>
<dbReference type="NCBIfam" id="TIGR00333">
    <property type="entry name" value="nrdI"/>
    <property type="match status" value="1"/>
</dbReference>
<dbReference type="AlphaFoldDB" id="A0A2K8NUG9"/>
<dbReference type="Pfam" id="PF07972">
    <property type="entry name" value="Flavodoxin_NdrI"/>
    <property type="match status" value="1"/>
</dbReference>
<dbReference type="InterPro" id="IPR029039">
    <property type="entry name" value="Flavoprotein-like_sf"/>
</dbReference>
<evidence type="ECO:0000313" key="4">
    <source>
        <dbReference type="EMBL" id="ATZ17186.1"/>
    </source>
</evidence>
<dbReference type="SUPFAM" id="SSF52218">
    <property type="entry name" value="Flavoproteins"/>
    <property type="match status" value="1"/>
</dbReference>
<dbReference type="PANTHER" id="PTHR37297:SF1">
    <property type="entry name" value="PROTEIN NRDI"/>
    <property type="match status" value="1"/>
</dbReference>
<dbReference type="GO" id="GO:0010181">
    <property type="term" value="F:FMN binding"/>
    <property type="evidence" value="ECO:0007669"/>
    <property type="project" value="InterPro"/>
</dbReference>
<dbReference type="InterPro" id="IPR020852">
    <property type="entry name" value="RNR_Ib_NrdI_bac"/>
</dbReference>
<evidence type="ECO:0000256" key="1">
    <source>
        <dbReference type="ARBA" id="ARBA00003999"/>
    </source>
</evidence>
<evidence type="ECO:0000256" key="3">
    <source>
        <dbReference type="HAMAP-Rule" id="MF_00128"/>
    </source>
</evidence>
<keyword evidence="5" id="KW-1185">Reference proteome</keyword>
<dbReference type="PIRSF" id="PIRSF005087">
    <property type="entry name" value="NrdI"/>
    <property type="match status" value="1"/>
</dbReference>